<feature type="transmembrane region" description="Helical" evidence="7">
    <location>
        <begin position="154"/>
        <end position="177"/>
    </location>
</feature>
<feature type="transmembrane region" description="Helical" evidence="7">
    <location>
        <begin position="67"/>
        <end position="88"/>
    </location>
</feature>
<keyword evidence="10" id="KW-1185">Reference proteome</keyword>
<proteinExistence type="inferred from homology"/>
<dbReference type="GO" id="GO:0016020">
    <property type="term" value="C:membrane"/>
    <property type="evidence" value="ECO:0007669"/>
    <property type="project" value="UniProtKB-SubCell"/>
</dbReference>
<evidence type="ECO:0000256" key="5">
    <source>
        <dbReference type="ARBA" id="ARBA00022989"/>
    </source>
</evidence>
<dbReference type="SUPFAM" id="SSF103473">
    <property type="entry name" value="MFS general substrate transporter"/>
    <property type="match status" value="1"/>
</dbReference>
<dbReference type="InterPro" id="IPR003663">
    <property type="entry name" value="Sugar/inositol_transpt"/>
</dbReference>
<dbReference type="Proteomes" id="UP000622797">
    <property type="component" value="Unassembled WGS sequence"/>
</dbReference>
<keyword evidence="3" id="KW-0813">Transport</keyword>
<keyword evidence="5 7" id="KW-1133">Transmembrane helix</keyword>
<organism evidence="9 10">
    <name type="scientific">Fusarium sarcochroum</name>
    <dbReference type="NCBI Taxonomy" id="1208366"/>
    <lineage>
        <taxon>Eukaryota</taxon>
        <taxon>Fungi</taxon>
        <taxon>Dikarya</taxon>
        <taxon>Ascomycota</taxon>
        <taxon>Pezizomycotina</taxon>
        <taxon>Sordariomycetes</taxon>
        <taxon>Hypocreomycetidae</taxon>
        <taxon>Hypocreales</taxon>
        <taxon>Nectriaceae</taxon>
        <taxon>Fusarium</taxon>
        <taxon>Fusarium lateritium species complex</taxon>
    </lineage>
</organism>
<evidence type="ECO:0000313" key="10">
    <source>
        <dbReference type="Proteomes" id="UP000622797"/>
    </source>
</evidence>
<dbReference type="Gene3D" id="1.20.1250.20">
    <property type="entry name" value="MFS general substrate transporter like domains"/>
    <property type="match status" value="1"/>
</dbReference>
<reference evidence="9" key="1">
    <citation type="journal article" date="2020" name="BMC Genomics">
        <title>Correction to: Identification and distribution of gene clusters required for synthesis of sphingolipid metabolism inhibitors in diverse species of the filamentous fungus Fusarium.</title>
        <authorList>
            <person name="Kim H.S."/>
            <person name="Lohmar J.M."/>
            <person name="Busman M."/>
            <person name="Brown D.W."/>
            <person name="Naumann T.A."/>
            <person name="Divon H.H."/>
            <person name="Lysoe E."/>
            <person name="Uhlig S."/>
            <person name="Proctor R.H."/>
        </authorList>
    </citation>
    <scope>NUCLEOTIDE SEQUENCE</scope>
    <source>
        <strain evidence="9">NRRL 20472</strain>
    </source>
</reference>
<feature type="transmembrane region" description="Helical" evidence="7">
    <location>
        <begin position="29"/>
        <end position="47"/>
    </location>
</feature>
<dbReference type="OrthoDB" id="4142200at2759"/>
<dbReference type="PRINTS" id="PR00171">
    <property type="entry name" value="SUGRTRNSPORT"/>
</dbReference>
<dbReference type="Pfam" id="PF00083">
    <property type="entry name" value="Sugar_tr"/>
    <property type="match status" value="1"/>
</dbReference>
<protein>
    <recommendedName>
        <fullName evidence="8">Major facilitator superfamily (MFS) profile domain-containing protein</fullName>
    </recommendedName>
</protein>
<evidence type="ECO:0000256" key="6">
    <source>
        <dbReference type="ARBA" id="ARBA00023136"/>
    </source>
</evidence>
<gene>
    <name evidence="9" type="ORF">FSARC_10081</name>
</gene>
<dbReference type="PANTHER" id="PTHR48022">
    <property type="entry name" value="PLASTIDIC GLUCOSE TRANSPORTER 4"/>
    <property type="match status" value="1"/>
</dbReference>
<comment type="caution">
    <text evidence="9">The sequence shown here is derived from an EMBL/GenBank/DDBJ whole genome shotgun (WGS) entry which is preliminary data.</text>
</comment>
<dbReference type="EMBL" id="JABEXW010000602">
    <property type="protein sequence ID" value="KAF4961785.1"/>
    <property type="molecule type" value="Genomic_DNA"/>
</dbReference>
<dbReference type="AlphaFoldDB" id="A0A8H4TPN0"/>
<dbReference type="PROSITE" id="PS50850">
    <property type="entry name" value="MFS"/>
    <property type="match status" value="1"/>
</dbReference>
<keyword evidence="4 7" id="KW-0812">Transmembrane</keyword>
<accession>A0A8H4TPN0</accession>
<dbReference type="InterPro" id="IPR036259">
    <property type="entry name" value="MFS_trans_sf"/>
</dbReference>
<dbReference type="PROSITE" id="PS00216">
    <property type="entry name" value="SUGAR_TRANSPORT_1"/>
    <property type="match status" value="1"/>
</dbReference>
<evidence type="ECO:0000313" key="9">
    <source>
        <dbReference type="EMBL" id="KAF4961785.1"/>
    </source>
</evidence>
<sequence length="333" mass="37465">MQRSEYLAVVPVYQAEIAPKGIRGRVVSFQQWAITWGILIGFFIQYGSSGVGGGPENLHQPTAAFRIPWGVQMAPACILFVGVFFFPYSPRWLASQDRWEEALKTLKNLHGGGEKSRATVLAQYREIEDSLRSEQGDMSCYYQILFTKRMMKRVVLGTSIQAWSQLCGMNIMMYYIVYIMESADYASPLLTASIQYIINVVLTLPAIMYLDKYGRRPALVVGSFLMMACLFTMGALQQYYGQPVRDAHSGVTWIVKDNRPVAAAIVTCSYLFVATFATTWGPTSWTYPAEIYPIQVRAKAVSISTSVNWFWNMALAFAVPPLRELPRISQPST</sequence>
<feature type="transmembrane region" description="Helical" evidence="7">
    <location>
        <begin position="217"/>
        <end position="240"/>
    </location>
</feature>
<feature type="transmembrane region" description="Helical" evidence="7">
    <location>
        <begin position="189"/>
        <end position="210"/>
    </location>
</feature>
<comment type="similarity">
    <text evidence="2">Belongs to the major facilitator superfamily. Sugar transporter (TC 2.A.1.1) family.</text>
</comment>
<feature type="transmembrane region" description="Helical" evidence="7">
    <location>
        <begin position="260"/>
        <end position="280"/>
    </location>
</feature>
<evidence type="ECO:0000259" key="8">
    <source>
        <dbReference type="PROSITE" id="PS50850"/>
    </source>
</evidence>
<dbReference type="InterPro" id="IPR050360">
    <property type="entry name" value="MFS_Sugar_Transporters"/>
</dbReference>
<evidence type="ECO:0000256" key="7">
    <source>
        <dbReference type="SAM" id="Phobius"/>
    </source>
</evidence>
<dbReference type="GO" id="GO:0005351">
    <property type="term" value="F:carbohydrate:proton symporter activity"/>
    <property type="evidence" value="ECO:0007669"/>
    <property type="project" value="TreeGrafter"/>
</dbReference>
<dbReference type="InterPro" id="IPR020846">
    <property type="entry name" value="MFS_dom"/>
</dbReference>
<evidence type="ECO:0000256" key="3">
    <source>
        <dbReference type="ARBA" id="ARBA00022448"/>
    </source>
</evidence>
<dbReference type="InterPro" id="IPR005828">
    <property type="entry name" value="MFS_sugar_transport-like"/>
</dbReference>
<evidence type="ECO:0000256" key="2">
    <source>
        <dbReference type="ARBA" id="ARBA00010992"/>
    </source>
</evidence>
<feature type="domain" description="Major facilitator superfamily (MFS) profile" evidence="8">
    <location>
        <begin position="1"/>
        <end position="333"/>
    </location>
</feature>
<dbReference type="InterPro" id="IPR005829">
    <property type="entry name" value="Sugar_transporter_CS"/>
</dbReference>
<reference evidence="9" key="2">
    <citation type="submission" date="2020-05" db="EMBL/GenBank/DDBJ databases">
        <authorList>
            <person name="Kim H.-S."/>
            <person name="Proctor R.H."/>
            <person name="Brown D.W."/>
        </authorList>
    </citation>
    <scope>NUCLEOTIDE SEQUENCE</scope>
    <source>
        <strain evidence="9">NRRL 20472</strain>
    </source>
</reference>
<evidence type="ECO:0000256" key="1">
    <source>
        <dbReference type="ARBA" id="ARBA00004141"/>
    </source>
</evidence>
<name>A0A8H4TPN0_9HYPO</name>
<dbReference type="PANTHER" id="PTHR48022:SF35">
    <property type="entry name" value="MAJOR FACILITATOR SUPERFAMILY (MFS) PROFILE DOMAIN-CONTAINING PROTEIN"/>
    <property type="match status" value="1"/>
</dbReference>
<comment type="subcellular location">
    <subcellularLocation>
        <location evidence="1">Membrane</location>
        <topology evidence="1">Multi-pass membrane protein</topology>
    </subcellularLocation>
</comment>
<keyword evidence="6 7" id="KW-0472">Membrane</keyword>
<evidence type="ECO:0000256" key="4">
    <source>
        <dbReference type="ARBA" id="ARBA00022692"/>
    </source>
</evidence>